<proteinExistence type="predicted"/>
<protein>
    <submittedName>
        <fullName evidence="1">Uncharacterized protein</fullName>
    </submittedName>
</protein>
<accession>A0AAV7P5Y0</accession>
<organism evidence="1 2">
    <name type="scientific">Pleurodeles waltl</name>
    <name type="common">Iberian ribbed newt</name>
    <dbReference type="NCBI Taxonomy" id="8319"/>
    <lineage>
        <taxon>Eukaryota</taxon>
        <taxon>Metazoa</taxon>
        <taxon>Chordata</taxon>
        <taxon>Craniata</taxon>
        <taxon>Vertebrata</taxon>
        <taxon>Euteleostomi</taxon>
        <taxon>Amphibia</taxon>
        <taxon>Batrachia</taxon>
        <taxon>Caudata</taxon>
        <taxon>Salamandroidea</taxon>
        <taxon>Salamandridae</taxon>
        <taxon>Pleurodelinae</taxon>
        <taxon>Pleurodeles</taxon>
    </lineage>
</organism>
<dbReference type="AlphaFoldDB" id="A0AAV7P5Y0"/>
<name>A0AAV7P5Y0_PLEWA</name>
<evidence type="ECO:0000313" key="1">
    <source>
        <dbReference type="EMBL" id="KAJ1122544.1"/>
    </source>
</evidence>
<gene>
    <name evidence="1" type="ORF">NDU88_001030</name>
</gene>
<evidence type="ECO:0000313" key="2">
    <source>
        <dbReference type="Proteomes" id="UP001066276"/>
    </source>
</evidence>
<sequence length="173" mass="19871">MGRFPSLLKPLIFHVKRADRKCLSGSTATQCGLTLAAASRIPAELRIQNSGTGFSIYRFIETKLRSVKTKAAWGVSAEEWEPGEDILTPRDDAGKSLTHWKKARALRRSGRRCIKFSVMRLALQQIFTQEVRLRCSGRLCSDFLVTMQTSHQFWQLVRRFSMHMEFPDEMKSF</sequence>
<comment type="caution">
    <text evidence="1">The sequence shown here is derived from an EMBL/GenBank/DDBJ whole genome shotgun (WGS) entry which is preliminary data.</text>
</comment>
<dbReference type="EMBL" id="JANPWB010000011">
    <property type="protein sequence ID" value="KAJ1122544.1"/>
    <property type="molecule type" value="Genomic_DNA"/>
</dbReference>
<dbReference type="Proteomes" id="UP001066276">
    <property type="component" value="Chromosome 7"/>
</dbReference>
<keyword evidence="2" id="KW-1185">Reference proteome</keyword>
<reference evidence="1" key="1">
    <citation type="journal article" date="2022" name="bioRxiv">
        <title>Sequencing and chromosome-scale assembly of the giantPleurodeles waltlgenome.</title>
        <authorList>
            <person name="Brown T."/>
            <person name="Elewa A."/>
            <person name="Iarovenko S."/>
            <person name="Subramanian E."/>
            <person name="Araus A.J."/>
            <person name="Petzold A."/>
            <person name="Susuki M."/>
            <person name="Suzuki K.-i.T."/>
            <person name="Hayashi T."/>
            <person name="Toyoda A."/>
            <person name="Oliveira C."/>
            <person name="Osipova E."/>
            <person name="Leigh N.D."/>
            <person name="Simon A."/>
            <person name="Yun M.H."/>
        </authorList>
    </citation>
    <scope>NUCLEOTIDE SEQUENCE</scope>
    <source>
        <strain evidence="1">20211129_DDA</strain>
        <tissue evidence="1">Liver</tissue>
    </source>
</reference>